<comment type="caution">
    <text evidence="1">The sequence shown here is derived from an EMBL/GenBank/DDBJ whole genome shotgun (WGS) entry which is preliminary data.</text>
</comment>
<dbReference type="Proteomes" id="UP001500897">
    <property type="component" value="Unassembled WGS sequence"/>
</dbReference>
<accession>A0ABN2XDE7</accession>
<keyword evidence="2" id="KW-1185">Reference proteome</keyword>
<reference evidence="1 2" key="1">
    <citation type="journal article" date="2019" name="Int. J. Syst. Evol. Microbiol.">
        <title>The Global Catalogue of Microorganisms (GCM) 10K type strain sequencing project: providing services to taxonomists for standard genome sequencing and annotation.</title>
        <authorList>
            <consortium name="The Broad Institute Genomics Platform"/>
            <consortium name="The Broad Institute Genome Sequencing Center for Infectious Disease"/>
            <person name="Wu L."/>
            <person name="Ma J."/>
        </authorList>
    </citation>
    <scope>NUCLEOTIDE SEQUENCE [LARGE SCALE GENOMIC DNA]</scope>
    <source>
        <strain evidence="1 2">JCM 14559</strain>
    </source>
</reference>
<name>A0ABN2XDE7_9ACTN</name>
<protein>
    <recommendedName>
        <fullName evidence="3">Immunity protein 35 of polymorphic toxin system</fullName>
    </recommendedName>
</protein>
<dbReference type="EMBL" id="BAAANS010000037">
    <property type="protein sequence ID" value="GAA2109649.1"/>
    <property type="molecule type" value="Genomic_DNA"/>
</dbReference>
<proteinExistence type="predicted"/>
<gene>
    <name evidence="1" type="ORF">GCM10009759_50450</name>
</gene>
<dbReference type="RefSeq" id="WP_344554876.1">
    <property type="nucleotide sequence ID" value="NZ_BAAANS010000037.1"/>
</dbReference>
<evidence type="ECO:0000313" key="2">
    <source>
        <dbReference type="Proteomes" id="UP001500897"/>
    </source>
</evidence>
<sequence length="156" mass="17377">MSSPAYETQAERDAAAAEFGAELARIAAEKGLPLPVPSELAWFRAEFEGEHKHPVGSGRPGESVPDRAVLYRKQDGTTPYLYLSRGWVTLALGRTPDLAEALRAAVRWLAGARLPEIRRTAPFLHVEDWALAHERVPLTAAELEWRTRLQHFDHGC</sequence>
<organism evidence="1 2">
    <name type="scientific">Kitasatospora saccharophila</name>
    <dbReference type="NCBI Taxonomy" id="407973"/>
    <lineage>
        <taxon>Bacteria</taxon>
        <taxon>Bacillati</taxon>
        <taxon>Actinomycetota</taxon>
        <taxon>Actinomycetes</taxon>
        <taxon>Kitasatosporales</taxon>
        <taxon>Streptomycetaceae</taxon>
        <taxon>Kitasatospora</taxon>
    </lineage>
</organism>
<evidence type="ECO:0008006" key="3">
    <source>
        <dbReference type="Google" id="ProtNLM"/>
    </source>
</evidence>
<evidence type="ECO:0000313" key="1">
    <source>
        <dbReference type="EMBL" id="GAA2109649.1"/>
    </source>
</evidence>